<dbReference type="Pfam" id="PF18564">
    <property type="entry name" value="Glyco_hydro_5_C"/>
    <property type="match status" value="1"/>
</dbReference>
<dbReference type="GO" id="GO:0016042">
    <property type="term" value="P:lipid catabolic process"/>
    <property type="evidence" value="ECO:0007669"/>
    <property type="project" value="UniProtKB-ARBA"/>
</dbReference>
<dbReference type="OrthoDB" id="4771662at2"/>
<dbReference type="AlphaFoldDB" id="A0A1I1CLQ9"/>
<evidence type="ECO:0000256" key="5">
    <source>
        <dbReference type="SAM" id="SignalP"/>
    </source>
</evidence>
<dbReference type="InterPro" id="IPR041036">
    <property type="entry name" value="GH5_C"/>
</dbReference>
<dbReference type="GO" id="GO:1901136">
    <property type="term" value="P:carbohydrate derivative catabolic process"/>
    <property type="evidence" value="ECO:0007669"/>
    <property type="project" value="UniProtKB-ARBA"/>
</dbReference>
<dbReference type="Pfam" id="PF00150">
    <property type="entry name" value="Cellulase"/>
    <property type="match status" value="1"/>
</dbReference>
<dbReference type="InterPro" id="IPR001547">
    <property type="entry name" value="Glyco_hydro_5"/>
</dbReference>
<feature type="signal peptide" evidence="5">
    <location>
        <begin position="1"/>
        <end position="20"/>
    </location>
</feature>
<evidence type="ECO:0000256" key="2">
    <source>
        <dbReference type="ARBA" id="ARBA00022801"/>
    </source>
</evidence>
<dbReference type="STRING" id="490629.SAMN05216266_13229"/>
<evidence type="ECO:0000313" key="8">
    <source>
        <dbReference type="EMBL" id="SFB62976.1"/>
    </source>
</evidence>
<name>A0A1I1CLQ9_9PSEU</name>
<dbReference type="PANTHER" id="PTHR31308:SF3">
    <property type="entry name" value="ENDOGLYCOCERAMIDASE"/>
    <property type="match status" value="1"/>
</dbReference>
<protein>
    <submittedName>
        <fullName evidence="8">Endoglycoceramidase</fullName>
    </submittedName>
</protein>
<comment type="similarity">
    <text evidence="1 4">Belongs to the glycosyl hydrolase 5 (cellulase A) family.</text>
</comment>
<feature type="domain" description="Glycoside hydrolase family 5" evidence="6">
    <location>
        <begin position="47"/>
        <end position="372"/>
    </location>
</feature>
<evidence type="ECO:0000313" key="9">
    <source>
        <dbReference type="Proteomes" id="UP000243799"/>
    </source>
</evidence>
<dbReference type="InterPro" id="IPR017853">
    <property type="entry name" value="GH"/>
</dbReference>
<evidence type="ECO:0000259" key="6">
    <source>
        <dbReference type="Pfam" id="PF00150"/>
    </source>
</evidence>
<evidence type="ECO:0000256" key="1">
    <source>
        <dbReference type="ARBA" id="ARBA00005641"/>
    </source>
</evidence>
<accession>A0A1I1CLQ9</accession>
<reference evidence="9" key="1">
    <citation type="submission" date="2016-10" db="EMBL/GenBank/DDBJ databases">
        <authorList>
            <person name="Varghese N."/>
            <person name="Submissions S."/>
        </authorList>
    </citation>
    <scope>NUCLEOTIDE SEQUENCE [LARGE SCALE GENOMIC DNA]</scope>
    <source>
        <strain evidence="9">CGMCC 4.3568</strain>
    </source>
</reference>
<keyword evidence="3 4" id="KW-0326">Glycosidase</keyword>
<dbReference type="SUPFAM" id="SSF51445">
    <property type="entry name" value="(Trans)glycosidases"/>
    <property type="match status" value="1"/>
</dbReference>
<keyword evidence="5" id="KW-0732">Signal</keyword>
<evidence type="ECO:0000256" key="3">
    <source>
        <dbReference type="ARBA" id="ARBA00023295"/>
    </source>
</evidence>
<dbReference type="PANTHER" id="PTHR31308">
    <property type="match status" value="1"/>
</dbReference>
<dbReference type="Gene3D" id="3.20.20.80">
    <property type="entry name" value="Glycosidases"/>
    <property type="match status" value="1"/>
</dbReference>
<proteinExistence type="inferred from homology"/>
<feature type="chain" id="PRO_5038468494" evidence="5">
    <location>
        <begin position="21"/>
        <end position="491"/>
    </location>
</feature>
<dbReference type="GO" id="GO:0004553">
    <property type="term" value="F:hydrolase activity, hydrolyzing O-glycosyl compounds"/>
    <property type="evidence" value="ECO:0007669"/>
    <property type="project" value="InterPro"/>
</dbReference>
<dbReference type="InterPro" id="IPR013780">
    <property type="entry name" value="Glyco_hydro_b"/>
</dbReference>
<feature type="domain" description="Glycoside hydrolase family 5 C-terminal" evidence="7">
    <location>
        <begin position="407"/>
        <end position="483"/>
    </location>
</feature>
<dbReference type="Proteomes" id="UP000243799">
    <property type="component" value="Unassembled WGS sequence"/>
</dbReference>
<evidence type="ECO:0000259" key="7">
    <source>
        <dbReference type="Pfam" id="PF18564"/>
    </source>
</evidence>
<dbReference type="InterPro" id="IPR052066">
    <property type="entry name" value="Glycosphingolipid_Hydrolases"/>
</dbReference>
<dbReference type="Gene3D" id="2.60.40.1180">
    <property type="entry name" value="Golgi alpha-mannosidase II"/>
    <property type="match status" value="1"/>
</dbReference>
<sequence length="491" mass="54434">MRGRRFLGLLLLAALLPSLAGTSVAQQAAEPAAKAPTLQRDGRWLVDQHGRIVLLHGLNLVWKHDPYVPPDSPEGFTSADADWLAEHGFNGARIGTLWAGVTPDTPGVADEAYLDRWDRVVDLLAERRIWMQFDFHQDQWHETYGGGGVPDWAVRRPFPFNLLPPVIAPFPYGYWTPEVSTVYDRFWAGKDDLLTGWASAWRVVAQRWRDQPYSMGYDLMNEPWAGLEWADCLITGCAGTYSGELQPAFEQALAAVRDVDPDGLVWFEPQQFAGGQRVPTFFTPVAGEDQLGYSWHNYCPEVFLESQGLPGSDVTKCADFSDERTRTALDQGERMNAVGLMSEFGATDNIEALEIDTAVADRHFTSWMHWAYKQWNDPTTADQAQGLFTDDADLSSAKPEKLRTLVRTYPQATAGTPLDLSFDPGTGDFHYRYQPREAGAPTEIFVSPLHYPGGHDVEIDGGRATGAAEDNRILVEPDGTGPVSVTITGRG</sequence>
<dbReference type="GO" id="GO:0000272">
    <property type="term" value="P:polysaccharide catabolic process"/>
    <property type="evidence" value="ECO:0007669"/>
    <property type="project" value="InterPro"/>
</dbReference>
<keyword evidence="2 4" id="KW-0378">Hydrolase</keyword>
<evidence type="ECO:0000256" key="4">
    <source>
        <dbReference type="RuleBase" id="RU361153"/>
    </source>
</evidence>
<keyword evidence="9" id="KW-1185">Reference proteome</keyword>
<dbReference type="RefSeq" id="WP_091679293.1">
    <property type="nucleotide sequence ID" value="NZ_FOKG01000032.1"/>
</dbReference>
<gene>
    <name evidence="8" type="ORF">SAMN05216266_13229</name>
</gene>
<organism evidence="8 9">
    <name type="scientific">Amycolatopsis marina</name>
    <dbReference type="NCBI Taxonomy" id="490629"/>
    <lineage>
        <taxon>Bacteria</taxon>
        <taxon>Bacillati</taxon>
        <taxon>Actinomycetota</taxon>
        <taxon>Actinomycetes</taxon>
        <taxon>Pseudonocardiales</taxon>
        <taxon>Pseudonocardiaceae</taxon>
        <taxon>Amycolatopsis</taxon>
    </lineage>
</organism>
<dbReference type="EMBL" id="FOKG01000032">
    <property type="protein sequence ID" value="SFB62976.1"/>
    <property type="molecule type" value="Genomic_DNA"/>
</dbReference>